<sequence length="328" mass="36946">MDSSAPLTPEIITLGYDLLAFKRYYVGMAALLAYDYCLTIRREMETVWTGKRSLIFYLYVMNRYCPMAFCIVTLSAYFSNLWTAELQLTHLMVLYHSCDRFAIVKWFQTLLIVIPAESVLVLRMYALANRSKFVVGFLGSMMIVQCCVVFYAMSRPGKNRALDSPFELGDPYHVCILFSEPRMDTAYLGVSILFDFTVFAFTIGRTVNFCKKQLPKTALLRTILRDGAFYFAVILSGNVVWMICALAGRRGVKLINAQPSLLLTSIMITRLTLSLRSALHTDGTALPYGWPTDMLETNEEENKLQLPTLATVSDAAVFGGSETPTNSK</sequence>
<keyword evidence="1" id="KW-0472">Membrane</keyword>
<accession>A0A409XH86</accession>
<feature type="transmembrane region" description="Helical" evidence="1">
    <location>
        <begin position="133"/>
        <end position="153"/>
    </location>
</feature>
<feature type="domain" description="DUF6533" evidence="2">
    <location>
        <begin position="25"/>
        <end position="67"/>
    </location>
</feature>
<feature type="transmembrane region" description="Helical" evidence="1">
    <location>
        <begin position="228"/>
        <end position="248"/>
    </location>
</feature>
<keyword evidence="4" id="KW-1185">Reference proteome</keyword>
<dbReference type="AlphaFoldDB" id="A0A409XH86"/>
<dbReference type="InterPro" id="IPR045340">
    <property type="entry name" value="DUF6533"/>
</dbReference>
<keyword evidence="1" id="KW-0812">Transmembrane</keyword>
<comment type="caution">
    <text evidence="3">The sequence shown here is derived from an EMBL/GenBank/DDBJ whole genome shotgun (WGS) entry which is preliminary data.</text>
</comment>
<dbReference type="Pfam" id="PF20151">
    <property type="entry name" value="DUF6533"/>
    <property type="match status" value="1"/>
</dbReference>
<feature type="transmembrane region" description="Helical" evidence="1">
    <location>
        <begin position="106"/>
        <end position="126"/>
    </location>
</feature>
<protein>
    <recommendedName>
        <fullName evidence="2">DUF6533 domain-containing protein</fullName>
    </recommendedName>
</protein>
<reference evidence="3 4" key="1">
    <citation type="journal article" date="2018" name="Evol. Lett.">
        <title>Horizontal gene cluster transfer increased hallucinogenic mushroom diversity.</title>
        <authorList>
            <person name="Reynolds H.T."/>
            <person name="Vijayakumar V."/>
            <person name="Gluck-Thaler E."/>
            <person name="Korotkin H.B."/>
            <person name="Matheny P.B."/>
            <person name="Slot J.C."/>
        </authorList>
    </citation>
    <scope>NUCLEOTIDE SEQUENCE [LARGE SCALE GENOMIC DNA]</scope>
    <source>
        <strain evidence="3 4">2631</strain>
    </source>
</reference>
<dbReference type="OrthoDB" id="3193253at2759"/>
<dbReference type="EMBL" id="NHYD01001701">
    <property type="protein sequence ID" value="PPQ90100.1"/>
    <property type="molecule type" value="Genomic_DNA"/>
</dbReference>
<proteinExistence type="predicted"/>
<organism evidence="3 4">
    <name type="scientific">Psilocybe cyanescens</name>
    <dbReference type="NCBI Taxonomy" id="93625"/>
    <lineage>
        <taxon>Eukaryota</taxon>
        <taxon>Fungi</taxon>
        <taxon>Dikarya</taxon>
        <taxon>Basidiomycota</taxon>
        <taxon>Agaricomycotina</taxon>
        <taxon>Agaricomycetes</taxon>
        <taxon>Agaricomycetidae</taxon>
        <taxon>Agaricales</taxon>
        <taxon>Agaricineae</taxon>
        <taxon>Strophariaceae</taxon>
        <taxon>Psilocybe</taxon>
    </lineage>
</organism>
<gene>
    <name evidence="3" type="ORF">CVT25_012264</name>
</gene>
<evidence type="ECO:0000259" key="2">
    <source>
        <dbReference type="Pfam" id="PF20151"/>
    </source>
</evidence>
<feature type="transmembrane region" description="Helical" evidence="1">
    <location>
        <begin position="24"/>
        <end position="42"/>
    </location>
</feature>
<dbReference type="STRING" id="93625.A0A409XH86"/>
<evidence type="ECO:0000313" key="4">
    <source>
        <dbReference type="Proteomes" id="UP000283269"/>
    </source>
</evidence>
<feature type="transmembrane region" description="Helical" evidence="1">
    <location>
        <begin position="186"/>
        <end position="207"/>
    </location>
</feature>
<evidence type="ECO:0000256" key="1">
    <source>
        <dbReference type="SAM" id="Phobius"/>
    </source>
</evidence>
<feature type="transmembrane region" description="Helical" evidence="1">
    <location>
        <begin position="54"/>
        <end position="78"/>
    </location>
</feature>
<evidence type="ECO:0000313" key="3">
    <source>
        <dbReference type="EMBL" id="PPQ90100.1"/>
    </source>
</evidence>
<keyword evidence="1" id="KW-1133">Transmembrane helix</keyword>
<dbReference type="Proteomes" id="UP000283269">
    <property type="component" value="Unassembled WGS sequence"/>
</dbReference>
<name>A0A409XH86_PSICY</name>
<dbReference type="InParanoid" id="A0A409XH86"/>